<dbReference type="NCBIfam" id="TIGR01167">
    <property type="entry name" value="LPXTG_anchor"/>
    <property type="match status" value="1"/>
</dbReference>
<name>A0ABY7JPT6_9FIRM</name>
<dbReference type="EMBL" id="CP114052">
    <property type="protein sequence ID" value="WAW14168.1"/>
    <property type="molecule type" value="Genomic_DNA"/>
</dbReference>
<reference evidence="4" key="1">
    <citation type="submission" date="2022-12" db="EMBL/GenBank/DDBJ databases">
        <title>Peptostreptococcus.</title>
        <authorList>
            <person name="Lee S.H."/>
        </authorList>
    </citation>
    <scope>NUCLEOTIDE SEQUENCE</scope>
    <source>
        <strain evidence="4">CBA3647</strain>
    </source>
</reference>
<organism evidence="4 5">
    <name type="scientific">Peptostreptococcus equinus</name>
    <dbReference type="NCBI Taxonomy" id="3003601"/>
    <lineage>
        <taxon>Bacteria</taxon>
        <taxon>Bacillati</taxon>
        <taxon>Bacillota</taxon>
        <taxon>Clostridia</taxon>
        <taxon>Peptostreptococcales</taxon>
        <taxon>Peptostreptococcaceae</taxon>
        <taxon>Peptostreptococcus</taxon>
    </lineage>
</organism>
<proteinExistence type="predicted"/>
<feature type="compositionally biased region" description="Basic and acidic residues" evidence="2">
    <location>
        <begin position="212"/>
        <end position="282"/>
    </location>
</feature>
<feature type="transmembrane region" description="Helical" evidence="3">
    <location>
        <begin position="324"/>
        <end position="345"/>
    </location>
</feature>
<evidence type="ECO:0000313" key="4">
    <source>
        <dbReference type="EMBL" id="WAW14168.1"/>
    </source>
</evidence>
<keyword evidence="3" id="KW-1133">Transmembrane helix</keyword>
<evidence type="ECO:0000256" key="1">
    <source>
        <dbReference type="SAM" id="Coils"/>
    </source>
</evidence>
<dbReference type="Proteomes" id="UP001164187">
    <property type="component" value="Chromosome"/>
</dbReference>
<protein>
    <submittedName>
        <fullName evidence="4">LPXTG cell wall anchor domain-containing protein</fullName>
    </submittedName>
</protein>
<evidence type="ECO:0000313" key="5">
    <source>
        <dbReference type="Proteomes" id="UP001164187"/>
    </source>
</evidence>
<gene>
    <name evidence="4" type="ORF">O0R46_06045</name>
</gene>
<feature type="coiled-coil region" evidence="1">
    <location>
        <begin position="48"/>
        <end position="75"/>
    </location>
</feature>
<evidence type="ECO:0000256" key="2">
    <source>
        <dbReference type="SAM" id="MobiDB-lite"/>
    </source>
</evidence>
<sequence length="355" mass="39981">MKNKKIKVVATSLLVANILQPVNLINAEDAVNRETSNPPAKITESVKKTELERAIETAERTYNRYKDNNKSVSDKFLSEINLAKSKLNDNEEAQKNAAKNLASNQKIFFADSKAAIKNAISDAENKEDILKIIEKAKIDNRRKIEKDQEELIKKLNEMDKLKKSSIDYIESLEGLSPKSKEIAKNHIGGSESKEDILDVIERATIINRRKKEQSSSESEPKKEELNQSEPNKEEPKQDESNKEEPKQDESNKEELNQNGSSKKEQEHNGSIEKESDNSESKKNGSNKNNTKIENAKNRSKVLNNSVNKKQNEKKKVLPNTGDGLNSMIIAIIGIFTSMVLILLGLKSKKISIKNK</sequence>
<keyword evidence="1" id="KW-0175">Coiled coil</keyword>
<dbReference type="RefSeq" id="WP_269310830.1">
    <property type="nucleotide sequence ID" value="NZ_CP114052.1"/>
</dbReference>
<feature type="region of interest" description="Disordered" evidence="2">
    <location>
        <begin position="208"/>
        <end position="321"/>
    </location>
</feature>
<evidence type="ECO:0000256" key="3">
    <source>
        <dbReference type="SAM" id="Phobius"/>
    </source>
</evidence>
<accession>A0ABY7JPT6</accession>
<keyword evidence="3" id="KW-0812">Transmembrane</keyword>
<keyword evidence="5" id="KW-1185">Reference proteome</keyword>
<keyword evidence="3" id="KW-0472">Membrane</keyword>